<dbReference type="GO" id="GO:0004519">
    <property type="term" value="F:endonuclease activity"/>
    <property type="evidence" value="ECO:0007669"/>
    <property type="project" value="UniProtKB-KW"/>
</dbReference>
<dbReference type="InterPro" id="IPR047216">
    <property type="entry name" value="Endonuclease_DUF559_bact"/>
</dbReference>
<keyword evidence="2" id="KW-0255">Endonuclease</keyword>
<proteinExistence type="predicted"/>
<dbReference type="PANTHER" id="PTHR38590">
    <property type="entry name" value="BLL0828 PROTEIN"/>
    <property type="match status" value="1"/>
</dbReference>
<dbReference type="PANTHER" id="PTHR38590:SF1">
    <property type="entry name" value="BLL0828 PROTEIN"/>
    <property type="match status" value="1"/>
</dbReference>
<accession>A0A8S5RCY0</accession>
<dbReference type="Pfam" id="PF04480">
    <property type="entry name" value="DUF559"/>
    <property type="match status" value="1"/>
</dbReference>
<dbReference type="EMBL" id="BK059092">
    <property type="protein sequence ID" value="DAE28995.1"/>
    <property type="molecule type" value="Genomic_DNA"/>
</dbReference>
<keyword evidence="2" id="KW-0540">Nuclease</keyword>
<sequence>MKLKKGRVKKEKKDEFSEHIDKKLVSAKVIAINKKMIAVAKEYRKDLKKRMTKSEKLFQLMLLKNKVKYEFQKIIFITRNREIIRFFIADFYIPDKNIIVEIDGGYHFVGEQIVKDESREFCLRRLGYNIFRLKNEEVTDDNTDLILEVIK</sequence>
<organism evidence="2">
    <name type="scientific">virus sp. ctPYc18</name>
    <dbReference type="NCBI Taxonomy" id="2828251"/>
    <lineage>
        <taxon>Viruses</taxon>
    </lineage>
</organism>
<dbReference type="SUPFAM" id="SSF52980">
    <property type="entry name" value="Restriction endonuclease-like"/>
    <property type="match status" value="1"/>
</dbReference>
<dbReference type="Gene3D" id="3.40.960.10">
    <property type="entry name" value="VSR Endonuclease"/>
    <property type="match status" value="1"/>
</dbReference>
<reference evidence="2" key="1">
    <citation type="journal article" date="2021" name="Proc. Natl. Acad. Sci. U.S.A.">
        <title>A Catalog of Tens of Thousands of Viruses from Human Metagenomes Reveals Hidden Associations with Chronic Diseases.</title>
        <authorList>
            <person name="Tisza M.J."/>
            <person name="Buck C.B."/>
        </authorList>
    </citation>
    <scope>NUCLEOTIDE SEQUENCE</scope>
    <source>
        <strain evidence="2">CtPYc18</strain>
    </source>
</reference>
<dbReference type="InterPro" id="IPR011335">
    <property type="entry name" value="Restrct_endonuc-II-like"/>
</dbReference>
<evidence type="ECO:0000313" key="2">
    <source>
        <dbReference type="EMBL" id="DAE28995.1"/>
    </source>
</evidence>
<keyword evidence="2" id="KW-0378">Hydrolase</keyword>
<feature type="domain" description="DUF559" evidence="1">
    <location>
        <begin position="41"/>
        <end position="149"/>
    </location>
</feature>
<name>A0A8S5RCY0_9VIRU</name>
<protein>
    <submittedName>
        <fullName evidence="2">Endonuclease</fullName>
    </submittedName>
</protein>
<evidence type="ECO:0000259" key="1">
    <source>
        <dbReference type="Pfam" id="PF04480"/>
    </source>
</evidence>
<dbReference type="InterPro" id="IPR007569">
    <property type="entry name" value="DUF559"/>
</dbReference>